<dbReference type="Gene3D" id="3.40.462.20">
    <property type="match status" value="1"/>
</dbReference>
<dbReference type="PANTHER" id="PTHR42973:SF39">
    <property type="entry name" value="FAD-BINDING PCMH-TYPE DOMAIN-CONTAINING PROTEIN"/>
    <property type="match status" value="1"/>
</dbReference>
<evidence type="ECO:0000256" key="5">
    <source>
        <dbReference type="ARBA" id="ARBA00023002"/>
    </source>
</evidence>
<evidence type="ECO:0000256" key="1">
    <source>
        <dbReference type="ARBA" id="ARBA00001974"/>
    </source>
</evidence>
<dbReference type="PROSITE" id="PS00862">
    <property type="entry name" value="OX2_COVAL_FAD"/>
    <property type="match status" value="1"/>
</dbReference>
<name>A0A3L8P3F1_9ACTN</name>
<protein>
    <submittedName>
        <fullName evidence="7">FAD-binding oxidoreductase</fullName>
    </submittedName>
</protein>
<dbReference type="RefSeq" id="WP_121805730.1">
    <property type="nucleotide sequence ID" value="NZ_RDBE01000006.1"/>
</dbReference>
<evidence type="ECO:0000313" key="8">
    <source>
        <dbReference type="Proteomes" id="UP000281708"/>
    </source>
</evidence>
<dbReference type="EMBL" id="RDBE01000006">
    <property type="protein sequence ID" value="RLV49966.1"/>
    <property type="molecule type" value="Genomic_DNA"/>
</dbReference>
<comment type="cofactor">
    <cofactor evidence="1">
        <name>FAD</name>
        <dbReference type="ChEBI" id="CHEBI:57692"/>
    </cofactor>
</comment>
<dbReference type="Pfam" id="PF01565">
    <property type="entry name" value="FAD_binding_4"/>
    <property type="match status" value="1"/>
</dbReference>
<dbReference type="AlphaFoldDB" id="A0A3L8P3F1"/>
<dbReference type="SUPFAM" id="SSF55103">
    <property type="entry name" value="FAD-linked oxidases, C-terminal domain"/>
    <property type="match status" value="1"/>
</dbReference>
<dbReference type="SUPFAM" id="SSF56176">
    <property type="entry name" value="FAD-binding/transporter-associated domain-like"/>
    <property type="match status" value="1"/>
</dbReference>
<dbReference type="InterPro" id="IPR016167">
    <property type="entry name" value="FAD-bd_PCMH_sub1"/>
</dbReference>
<evidence type="ECO:0000259" key="6">
    <source>
        <dbReference type="PROSITE" id="PS51387"/>
    </source>
</evidence>
<dbReference type="Gene3D" id="3.30.43.10">
    <property type="entry name" value="Uridine Diphospho-n-acetylenolpyruvylglucosamine Reductase, domain 2"/>
    <property type="match status" value="1"/>
</dbReference>
<evidence type="ECO:0000256" key="4">
    <source>
        <dbReference type="ARBA" id="ARBA00022827"/>
    </source>
</evidence>
<dbReference type="InterPro" id="IPR016166">
    <property type="entry name" value="FAD-bd_PCMH"/>
</dbReference>
<evidence type="ECO:0000256" key="3">
    <source>
        <dbReference type="ARBA" id="ARBA00022630"/>
    </source>
</evidence>
<accession>A0A3L8P3F1</accession>
<dbReference type="PANTHER" id="PTHR42973">
    <property type="entry name" value="BINDING OXIDOREDUCTASE, PUTATIVE (AFU_ORTHOLOGUE AFUA_1G17690)-RELATED"/>
    <property type="match status" value="1"/>
</dbReference>
<proteinExistence type="inferred from homology"/>
<dbReference type="InterPro" id="IPR036318">
    <property type="entry name" value="FAD-bd_PCMH-like_sf"/>
</dbReference>
<keyword evidence="3" id="KW-0285">Flavoprotein</keyword>
<evidence type="ECO:0000256" key="2">
    <source>
        <dbReference type="ARBA" id="ARBA00005466"/>
    </source>
</evidence>
<dbReference type="PROSITE" id="PS51387">
    <property type="entry name" value="FAD_PCMH"/>
    <property type="match status" value="1"/>
</dbReference>
<keyword evidence="8" id="KW-1185">Reference proteome</keyword>
<reference evidence="7 8" key="1">
    <citation type="submission" date="2018-10" db="EMBL/GenBank/DDBJ databases">
        <title>Marmoricola sp. 4Q3S-7 whole genome shotgun sequence.</title>
        <authorList>
            <person name="Li F."/>
        </authorList>
    </citation>
    <scope>NUCLEOTIDE SEQUENCE [LARGE SCALE GENOMIC DNA]</scope>
    <source>
        <strain evidence="7 8">4Q3S-7</strain>
    </source>
</reference>
<dbReference type="GO" id="GO:0016491">
    <property type="term" value="F:oxidoreductase activity"/>
    <property type="evidence" value="ECO:0007669"/>
    <property type="project" value="UniProtKB-KW"/>
</dbReference>
<dbReference type="OrthoDB" id="3682986at2"/>
<evidence type="ECO:0000313" key="7">
    <source>
        <dbReference type="EMBL" id="RLV49966.1"/>
    </source>
</evidence>
<keyword evidence="5" id="KW-0560">Oxidoreductase</keyword>
<dbReference type="InterPro" id="IPR016169">
    <property type="entry name" value="FAD-bd_PCMH_sub2"/>
</dbReference>
<sequence>MSDSGFTFDGRLLKRGEEGYEEARVGRVFNARRPDRYPAAVLLAESDDDLVNAVRWAREEGLQVSVRSGGHSWAAWGVRDETLLVDLGLLKDMTYDEETGIITTRTAVRGALDLAPFLQERGRSFPGGHCESVGIGGFVLQGGQGWNSRSLGWACESLVAIDVVTADGELVRADAEQNSDLWWAARGAGPGFPGLVARFHLQTYPLPPVMVQDTWTFRVEDTAPVLAWLHDVLPGLDRTVEPVLAATRLPDVPLHPGVERPTGTVLLVHTTCMGDSLEQVQQRLTPFASCPAGLEELGHVRSQTSIPEENAAQAAQNPEGHRYAVDCTWSDASAEQLAPVLEELWRELPTQHSFSIWYGWAPTRALPDMAFSVEANVYLATYLIYTDPAEDEQMRDLVHSRTARLAALDGRGVYLGDTDFTRRTDRFLSEENYARLEEIRAVRDPEGRFVHYLVGDASQLNVHS</sequence>
<feature type="domain" description="FAD-binding PCMH-type" evidence="6">
    <location>
        <begin position="34"/>
        <end position="206"/>
    </location>
</feature>
<dbReference type="Gene3D" id="3.30.465.10">
    <property type="match status" value="1"/>
</dbReference>
<dbReference type="InterPro" id="IPR006094">
    <property type="entry name" value="Oxid_FAD_bind_N"/>
</dbReference>
<comment type="similarity">
    <text evidence="2">Belongs to the oxygen-dependent FAD-linked oxidoreductase family.</text>
</comment>
<organism evidence="7 8">
    <name type="scientific">Nocardioides mangrovicus</name>
    <dbReference type="NCBI Taxonomy" id="2478913"/>
    <lineage>
        <taxon>Bacteria</taxon>
        <taxon>Bacillati</taxon>
        <taxon>Actinomycetota</taxon>
        <taxon>Actinomycetes</taxon>
        <taxon>Propionibacteriales</taxon>
        <taxon>Nocardioidaceae</taxon>
        <taxon>Nocardioides</taxon>
    </lineage>
</organism>
<dbReference type="Proteomes" id="UP000281708">
    <property type="component" value="Unassembled WGS sequence"/>
</dbReference>
<dbReference type="InterPro" id="IPR016164">
    <property type="entry name" value="FAD-linked_Oxase-like_C"/>
</dbReference>
<keyword evidence="4" id="KW-0274">FAD</keyword>
<dbReference type="InterPro" id="IPR050416">
    <property type="entry name" value="FAD-linked_Oxidoreductase"/>
</dbReference>
<comment type="caution">
    <text evidence="7">The sequence shown here is derived from an EMBL/GenBank/DDBJ whole genome shotgun (WGS) entry which is preliminary data.</text>
</comment>
<dbReference type="InterPro" id="IPR006093">
    <property type="entry name" value="Oxy_OxRdtase_FAD_BS"/>
</dbReference>
<dbReference type="GO" id="GO:0071949">
    <property type="term" value="F:FAD binding"/>
    <property type="evidence" value="ECO:0007669"/>
    <property type="project" value="InterPro"/>
</dbReference>
<gene>
    <name evidence="7" type="ORF">D9V37_08820</name>
</gene>